<dbReference type="AlphaFoldDB" id="A0A1I0GH90"/>
<evidence type="ECO:0000313" key="1">
    <source>
        <dbReference type="EMBL" id="SET69401.1"/>
    </source>
</evidence>
<gene>
    <name evidence="1" type="ORF">SAMN05216326_1682</name>
</gene>
<name>A0A1I0GH90_9PROT</name>
<protein>
    <submittedName>
        <fullName evidence="1">Uncharacterized protein</fullName>
    </submittedName>
</protein>
<dbReference type="EMBL" id="FOIA01000068">
    <property type="protein sequence ID" value="SET69401.1"/>
    <property type="molecule type" value="Genomic_DNA"/>
</dbReference>
<proteinExistence type="predicted"/>
<accession>A0A1I0GH90</accession>
<dbReference type="RefSeq" id="WP_218143012.1">
    <property type="nucleotide sequence ID" value="NZ_FOIA01000068.1"/>
</dbReference>
<sequence length="63" mass="7115">MDEVMSWIIDNKEWIFSGAGIALIANVIRKKKGRSNQSIKSGRNTTNIQVGNDLNIENKIKKK</sequence>
<keyword evidence="2" id="KW-1185">Reference proteome</keyword>
<dbReference type="Proteomes" id="UP000199345">
    <property type="component" value="Unassembled WGS sequence"/>
</dbReference>
<organism evidence="1 2">
    <name type="scientific">Nitrosomonas marina</name>
    <dbReference type="NCBI Taxonomy" id="917"/>
    <lineage>
        <taxon>Bacteria</taxon>
        <taxon>Pseudomonadati</taxon>
        <taxon>Pseudomonadota</taxon>
        <taxon>Betaproteobacteria</taxon>
        <taxon>Nitrosomonadales</taxon>
        <taxon>Nitrosomonadaceae</taxon>
        <taxon>Nitrosomonas</taxon>
    </lineage>
</organism>
<evidence type="ECO:0000313" key="2">
    <source>
        <dbReference type="Proteomes" id="UP000199345"/>
    </source>
</evidence>
<reference evidence="2" key="1">
    <citation type="submission" date="2016-10" db="EMBL/GenBank/DDBJ databases">
        <authorList>
            <person name="Varghese N."/>
            <person name="Submissions S."/>
        </authorList>
    </citation>
    <scope>NUCLEOTIDE SEQUENCE [LARGE SCALE GENOMIC DNA]</scope>
    <source>
        <strain evidence="2">Nm71</strain>
    </source>
</reference>